<gene>
    <name evidence="3" type="ORF">COX09_04680</name>
</gene>
<comment type="caution">
    <text evidence="3">The sequence shown here is derived from an EMBL/GenBank/DDBJ whole genome shotgun (WGS) entry which is preliminary data.</text>
</comment>
<feature type="transmembrane region" description="Helical" evidence="1">
    <location>
        <begin position="70"/>
        <end position="88"/>
    </location>
</feature>
<feature type="domain" description="Inositolphosphotransferase Aur1/Ipt1" evidence="2">
    <location>
        <begin position="119"/>
        <end position="181"/>
    </location>
</feature>
<protein>
    <recommendedName>
        <fullName evidence="2">Inositolphosphotransferase Aur1/Ipt1 domain-containing protein</fullName>
    </recommendedName>
</protein>
<dbReference type="Proteomes" id="UP000231081">
    <property type="component" value="Unassembled WGS sequence"/>
</dbReference>
<evidence type="ECO:0000259" key="2">
    <source>
        <dbReference type="Pfam" id="PF14378"/>
    </source>
</evidence>
<organism evidence="3 4">
    <name type="scientific">Candidatus Beckwithbacteria bacterium CG23_combo_of_CG06-09_8_20_14_all_47_9</name>
    <dbReference type="NCBI Taxonomy" id="1974498"/>
    <lineage>
        <taxon>Bacteria</taxon>
        <taxon>Candidatus Beckwithiibacteriota</taxon>
    </lineage>
</organism>
<keyword evidence="1" id="KW-0812">Transmembrane</keyword>
<reference evidence="3 4" key="1">
    <citation type="submission" date="2017-09" db="EMBL/GenBank/DDBJ databases">
        <title>Depth-based differentiation of microbial function through sediment-hosted aquifers and enrichment of novel symbionts in the deep terrestrial subsurface.</title>
        <authorList>
            <person name="Probst A.J."/>
            <person name="Ladd B."/>
            <person name="Jarett J.K."/>
            <person name="Geller-Mcgrath D.E."/>
            <person name="Sieber C.M."/>
            <person name="Emerson J.B."/>
            <person name="Anantharaman K."/>
            <person name="Thomas B.C."/>
            <person name="Malmstrom R."/>
            <person name="Stieglmeier M."/>
            <person name="Klingl A."/>
            <person name="Woyke T."/>
            <person name="Ryan C.M."/>
            <person name="Banfield J.F."/>
        </authorList>
    </citation>
    <scope>NUCLEOTIDE SEQUENCE [LARGE SCALE GENOMIC DNA]</scope>
    <source>
        <strain evidence="3">CG23_combo_of_CG06-09_8_20_14_all_47_9</strain>
    </source>
</reference>
<dbReference type="AlphaFoldDB" id="A0A2H0B4L5"/>
<sequence>MEKLILVLVYLLLQWLYLPLNRRPVKYYWRLALDDRLPLVPGMIVIYFSYFLMFFIGSLVLIFSDQFWPFAAAMILAQGLGDLFWYFFPNGAKRPEVRGKGLMRQWLRWLYRWDQYDGNAAPSAHVFHALIIGHFLARMWPPLTLPIYTWVGLIIVSTVLIKQHYILDILGGMLVAAIGLLV</sequence>
<dbReference type="Pfam" id="PF14378">
    <property type="entry name" value="PAP2_3"/>
    <property type="match status" value="1"/>
</dbReference>
<accession>A0A2H0B4L5</accession>
<evidence type="ECO:0000313" key="4">
    <source>
        <dbReference type="Proteomes" id="UP000231081"/>
    </source>
</evidence>
<dbReference type="InterPro" id="IPR026841">
    <property type="entry name" value="Aur1/Ipt1"/>
</dbReference>
<evidence type="ECO:0000256" key="1">
    <source>
        <dbReference type="SAM" id="Phobius"/>
    </source>
</evidence>
<name>A0A2H0B4L5_9BACT</name>
<keyword evidence="1" id="KW-0472">Membrane</keyword>
<proteinExistence type="predicted"/>
<feature type="transmembrane region" description="Helical" evidence="1">
    <location>
        <begin position="143"/>
        <end position="160"/>
    </location>
</feature>
<dbReference type="EMBL" id="PCSQ01000122">
    <property type="protein sequence ID" value="PIP51868.1"/>
    <property type="molecule type" value="Genomic_DNA"/>
</dbReference>
<dbReference type="GO" id="GO:0016020">
    <property type="term" value="C:membrane"/>
    <property type="evidence" value="ECO:0007669"/>
    <property type="project" value="UniProtKB-SubCell"/>
</dbReference>
<keyword evidence="1" id="KW-1133">Transmembrane helix</keyword>
<evidence type="ECO:0000313" key="3">
    <source>
        <dbReference type="EMBL" id="PIP51868.1"/>
    </source>
</evidence>
<dbReference type="SUPFAM" id="SSF48317">
    <property type="entry name" value="Acid phosphatase/Vanadium-dependent haloperoxidase"/>
    <property type="match status" value="1"/>
</dbReference>
<dbReference type="InterPro" id="IPR036938">
    <property type="entry name" value="PAP2/HPO_sf"/>
</dbReference>
<feature type="transmembrane region" description="Helical" evidence="1">
    <location>
        <begin position="38"/>
        <end position="63"/>
    </location>
</feature>